<evidence type="ECO:0000256" key="3">
    <source>
        <dbReference type="ARBA" id="ARBA00001947"/>
    </source>
</evidence>
<evidence type="ECO:0000256" key="1">
    <source>
        <dbReference type="ARBA" id="ARBA00001941"/>
    </source>
</evidence>
<dbReference type="PRINTS" id="PR00919">
    <property type="entry name" value="THERMOPTASE"/>
</dbReference>
<comment type="cofactor">
    <cofactor evidence="3">
        <name>Zn(2+)</name>
        <dbReference type="ChEBI" id="CHEBI:29105"/>
    </cofactor>
</comment>
<evidence type="ECO:0000313" key="11">
    <source>
        <dbReference type="EMBL" id="SFJ19382.1"/>
    </source>
</evidence>
<name>A0A1I3PD37_9EURY</name>
<dbReference type="GO" id="GO:0006508">
    <property type="term" value="P:proteolysis"/>
    <property type="evidence" value="ECO:0007669"/>
    <property type="project" value="UniProtKB-KW"/>
</dbReference>
<dbReference type="InterPro" id="IPR035097">
    <property type="entry name" value="M29_N-terminal"/>
</dbReference>
<keyword evidence="9" id="KW-0482">Metalloprotease</keyword>
<evidence type="ECO:0000256" key="5">
    <source>
        <dbReference type="ARBA" id="ARBA00022438"/>
    </source>
</evidence>
<evidence type="ECO:0000256" key="10">
    <source>
        <dbReference type="SAM" id="MobiDB-lite"/>
    </source>
</evidence>
<feature type="region of interest" description="Disordered" evidence="10">
    <location>
        <begin position="202"/>
        <end position="221"/>
    </location>
</feature>
<evidence type="ECO:0000256" key="9">
    <source>
        <dbReference type="ARBA" id="ARBA00023049"/>
    </source>
</evidence>
<dbReference type="AlphaFoldDB" id="A0A1I3PD37"/>
<dbReference type="GO" id="GO:0008237">
    <property type="term" value="F:metallopeptidase activity"/>
    <property type="evidence" value="ECO:0007669"/>
    <property type="project" value="UniProtKB-KW"/>
</dbReference>
<reference evidence="11 12" key="1">
    <citation type="submission" date="2016-10" db="EMBL/GenBank/DDBJ databases">
        <authorList>
            <person name="de Groot N.N."/>
        </authorList>
    </citation>
    <scope>NUCLEOTIDE SEQUENCE [LARGE SCALE GENOMIC DNA]</scope>
    <source>
        <strain evidence="11 12">SP2</strain>
    </source>
</reference>
<dbReference type="InterPro" id="IPR052170">
    <property type="entry name" value="M29_Exopeptidase"/>
</dbReference>
<keyword evidence="6" id="KW-0645">Protease</keyword>
<organism evidence="11 12">
    <name type="scientific">Natronobacterium gregoryi</name>
    <dbReference type="NCBI Taxonomy" id="44930"/>
    <lineage>
        <taxon>Archaea</taxon>
        <taxon>Methanobacteriati</taxon>
        <taxon>Methanobacteriota</taxon>
        <taxon>Stenosarchaea group</taxon>
        <taxon>Halobacteria</taxon>
        <taxon>Halobacteriales</taxon>
        <taxon>Natrialbaceae</taxon>
        <taxon>Natronobacterium</taxon>
    </lineage>
</organism>
<evidence type="ECO:0000256" key="4">
    <source>
        <dbReference type="ARBA" id="ARBA00008236"/>
    </source>
</evidence>
<comment type="cofactor">
    <cofactor evidence="2">
        <name>Mg(2+)</name>
        <dbReference type="ChEBI" id="CHEBI:18420"/>
    </cofactor>
</comment>
<proteinExistence type="inferred from homology"/>
<dbReference type="RefSeq" id="WP_005581442.1">
    <property type="nucleotide sequence ID" value="NZ_FORO01000017.1"/>
</dbReference>
<keyword evidence="5 11" id="KW-0031">Aminopeptidase</keyword>
<dbReference type="GO" id="GO:0046872">
    <property type="term" value="F:metal ion binding"/>
    <property type="evidence" value="ECO:0007669"/>
    <property type="project" value="UniProtKB-KW"/>
</dbReference>
<keyword evidence="7" id="KW-0479">Metal-binding</keyword>
<evidence type="ECO:0000256" key="7">
    <source>
        <dbReference type="ARBA" id="ARBA00022723"/>
    </source>
</evidence>
<dbReference type="Gene3D" id="3.40.1830.10">
    <property type="entry name" value="Thermophilic metalloprotease (M29)"/>
    <property type="match status" value="1"/>
</dbReference>
<evidence type="ECO:0000256" key="2">
    <source>
        <dbReference type="ARBA" id="ARBA00001946"/>
    </source>
</evidence>
<evidence type="ECO:0000256" key="8">
    <source>
        <dbReference type="ARBA" id="ARBA00022801"/>
    </source>
</evidence>
<comment type="cofactor">
    <cofactor evidence="1">
        <name>Co(2+)</name>
        <dbReference type="ChEBI" id="CHEBI:48828"/>
    </cofactor>
</comment>
<dbReference type="PANTHER" id="PTHR34448">
    <property type="entry name" value="AMINOPEPTIDASE"/>
    <property type="match status" value="1"/>
</dbReference>
<dbReference type="Pfam" id="PF02073">
    <property type="entry name" value="Peptidase_M29"/>
    <property type="match status" value="1"/>
</dbReference>
<dbReference type="InterPro" id="IPR000787">
    <property type="entry name" value="Peptidase_M29"/>
</dbReference>
<dbReference type="PANTHER" id="PTHR34448:SF1">
    <property type="entry name" value="BLL6088 PROTEIN"/>
    <property type="match status" value="1"/>
</dbReference>
<sequence>MDERIRRHAEILVDYCTDVGSDDDVLVRAPTVAEDLVVALYEELGARGACPRTEWLNWRARRAYDRAIDPDDYRTADHKLAAMAETDVVILIRAARNAAEGSDVDGETKAAASRARHPVLEERLDTRWVMTQHPVPAGAQRAEMSTAGWADYVYDAIDRDWEVQRERQRQLVEILESAEEVRIRSGETTDLRLSISGMGTLNDAGEENMPGGEVATSPVPDSVDGEIAFDVPLFRNSHEIRDVRLEFEDGVVIDYEASRNEAALESMLETDAGARRVGELGFGMNRGIERATNNVLFDEKMGDTLHVALGNAMDECVPEGRPFNESAIHADLIVDASEESVVEIDGEVIQRNGVFRFEEGFDAAETT</sequence>
<comment type="similarity">
    <text evidence="4">Belongs to the peptidase M29 family.</text>
</comment>
<gene>
    <name evidence="11" type="ORF">SAMN05443661_11716</name>
</gene>
<dbReference type="GO" id="GO:0004177">
    <property type="term" value="F:aminopeptidase activity"/>
    <property type="evidence" value="ECO:0007669"/>
    <property type="project" value="UniProtKB-KW"/>
</dbReference>
<accession>A0A1I3PD37</accession>
<dbReference type="GeneID" id="14206604"/>
<dbReference type="SUPFAM" id="SSF144052">
    <property type="entry name" value="Thermophilic metalloprotease-like"/>
    <property type="match status" value="1"/>
</dbReference>
<dbReference type="OrthoDB" id="145069at2157"/>
<evidence type="ECO:0000313" key="12">
    <source>
        <dbReference type="Proteomes" id="UP000182829"/>
    </source>
</evidence>
<evidence type="ECO:0000256" key="6">
    <source>
        <dbReference type="ARBA" id="ARBA00022670"/>
    </source>
</evidence>
<dbReference type="EMBL" id="FORO01000017">
    <property type="protein sequence ID" value="SFJ19382.1"/>
    <property type="molecule type" value="Genomic_DNA"/>
</dbReference>
<keyword evidence="8" id="KW-0378">Hydrolase</keyword>
<dbReference type="OMA" id="RIARWAH"/>
<protein>
    <submittedName>
        <fullName evidence="11">Aminopeptidase</fullName>
    </submittedName>
</protein>
<dbReference type="Proteomes" id="UP000182829">
    <property type="component" value="Unassembled WGS sequence"/>
</dbReference>